<evidence type="ECO:0000259" key="2">
    <source>
        <dbReference type="PROSITE" id="PS51192"/>
    </source>
</evidence>
<keyword evidence="4" id="KW-0067">ATP-binding</keyword>
<keyword evidence="1" id="KW-0175">Coiled coil</keyword>
<evidence type="ECO:0000313" key="4">
    <source>
        <dbReference type="EMBL" id="MBC5996438.1"/>
    </source>
</evidence>
<dbReference type="InterPro" id="IPR006935">
    <property type="entry name" value="Helicase/UvrB_N"/>
</dbReference>
<dbReference type="CDD" id="cd18799">
    <property type="entry name" value="SF2_C_EcoAI-like"/>
    <property type="match status" value="1"/>
</dbReference>
<feature type="coiled-coil region" evidence="1">
    <location>
        <begin position="360"/>
        <end position="402"/>
    </location>
</feature>
<dbReference type="RefSeq" id="WP_153973069.1">
    <property type="nucleotide sequence ID" value="NZ_JACRWE010000003.1"/>
</dbReference>
<dbReference type="Gene3D" id="3.40.50.300">
    <property type="entry name" value="P-loop containing nucleotide triphosphate hydrolases"/>
    <property type="match status" value="2"/>
</dbReference>
<gene>
    <name evidence="4" type="ORF">H8923_06655</name>
</gene>
<dbReference type="PROSITE" id="PS51192">
    <property type="entry name" value="HELICASE_ATP_BIND_1"/>
    <property type="match status" value="1"/>
</dbReference>
<dbReference type="InterPro" id="IPR050742">
    <property type="entry name" value="Helicase_Restrict-Modif_Enz"/>
</dbReference>
<dbReference type="PANTHER" id="PTHR47396:SF1">
    <property type="entry name" value="ATP-DEPENDENT HELICASE IRC3-RELATED"/>
    <property type="match status" value="1"/>
</dbReference>
<evidence type="ECO:0000259" key="3">
    <source>
        <dbReference type="PROSITE" id="PS51194"/>
    </source>
</evidence>
<keyword evidence="5" id="KW-1185">Reference proteome</keyword>
<name>A0ABR7JNG1_9FIRM</name>
<dbReference type="Pfam" id="PF04851">
    <property type="entry name" value="ResIII"/>
    <property type="match status" value="1"/>
</dbReference>
<feature type="domain" description="Helicase C-terminal" evidence="3">
    <location>
        <begin position="219"/>
        <end position="397"/>
    </location>
</feature>
<dbReference type="SUPFAM" id="SSF52540">
    <property type="entry name" value="P-loop containing nucleoside triphosphate hydrolases"/>
    <property type="match status" value="1"/>
</dbReference>
<proteinExistence type="predicted"/>
<keyword evidence="4" id="KW-0547">Nucleotide-binding</keyword>
<dbReference type="GO" id="GO:0004386">
    <property type="term" value="F:helicase activity"/>
    <property type="evidence" value="ECO:0007669"/>
    <property type="project" value="UniProtKB-KW"/>
</dbReference>
<sequence length="535" mass="61407">MKLRGYQEECINAINELEKGSKKIVNIATGGGKTVIFSHLIKLTKGKVLILVDQKELRDQAKQKIIQICGSSIEDEIGIIQSDVNETDKRITICTRQTLSYRSFRRVSSISDNKFDLVIIDEVHRGTKQLKKILEHVEADKILGFSGTPFNIKDLKLVFDGFVYEKDTLALIEEGYLVSPKCFRIYTDIDISRVKTVGGEFVSADLEKYINVKNRDELIIKTYLDKCKDRNKTLVFANSIEHSNSLADAFCKNGVKAKSVTSALDTKERASILNDFENGDIKVLVNVSTMTTGVDIPQIDCLILARPTKSKILFHQCVGRGLRLYEGKESCLILDIVDNYSKHNLLSCKNVFDLDDGLTVSEMEEKRKYEKKQKEIQEEQERIRIEQELKILEEEINLFNMDIKNILQVSNLDYYFNKINNKDIAIISADIDIDYYIVKNNNEFALYKLTKNKNYNHNLELVCENDNLMELVGYTDSLVLEYGTSFANKKSSWKKEGATVKQLNMIKNSMYINTKFDVHKHYAKKTSYFQLKDII</sequence>
<dbReference type="EMBL" id="JACRWE010000003">
    <property type="protein sequence ID" value="MBC5996438.1"/>
    <property type="molecule type" value="Genomic_DNA"/>
</dbReference>
<dbReference type="SMART" id="SM00490">
    <property type="entry name" value="HELICc"/>
    <property type="match status" value="1"/>
</dbReference>
<keyword evidence="4" id="KW-0378">Hydrolase</keyword>
<dbReference type="PANTHER" id="PTHR47396">
    <property type="entry name" value="TYPE I RESTRICTION ENZYME ECOKI R PROTEIN"/>
    <property type="match status" value="1"/>
</dbReference>
<accession>A0ABR7JNG1</accession>
<dbReference type="SMART" id="SM00487">
    <property type="entry name" value="DEXDc"/>
    <property type="match status" value="1"/>
</dbReference>
<organism evidence="4 5">
    <name type="scientific">Romboutsia faecis</name>
    <dbReference type="NCBI Taxonomy" id="2764597"/>
    <lineage>
        <taxon>Bacteria</taxon>
        <taxon>Bacillati</taxon>
        <taxon>Bacillota</taxon>
        <taxon>Clostridia</taxon>
        <taxon>Peptostreptococcales</taxon>
        <taxon>Peptostreptococcaceae</taxon>
        <taxon>Romboutsia</taxon>
    </lineage>
</organism>
<dbReference type="Proteomes" id="UP000609849">
    <property type="component" value="Unassembled WGS sequence"/>
</dbReference>
<dbReference type="Pfam" id="PF00271">
    <property type="entry name" value="Helicase_C"/>
    <property type="match status" value="1"/>
</dbReference>
<dbReference type="InterPro" id="IPR027417">
    <property type="entry name" value="P-loop_NTPase"/>
</dbReference>
<evidence type="ECO:0000256" key="1">
    <source>
        <dbReference type="SAM" id="Coils"/>
    </source>
</evidence>
<dbReference type="PROSITE" id="PS51194">
    <property type="entry name" value="HELICASE_CTER"/>
    <property type="match status" value="1"/>
</dbReference>
<keyword evidence="4" id="KW-0347">Helicase</keyword>
<dbReference type="InterPro" id="IPR014001">
    <property type="entry name" value="Helicase_ATP-bd"/>
</dbReference>
<evidence type="ECO:0000313" key="5">
    <source>
        <dbReference type="Proteomes" id="UP000609849"/>
    </source>
</evidence>
<protein>
    <submittedName>
        <fullName evidence="4">DEAD/DEAH box helicase family protein</fullName>
    </submittedName>
</protein>
<comment type="caution">
    <text evidence="4">The sequence shown here is derived from an EMBL/GenBank/DDBJ whole genome shotgun (WGS) entry which is preliminary data.</text>
</comment>
<reference evidence="4 5" key="1">
    <citation type="submission" date="2020-08" db="EMBL/GenBank/DDBJ databases">
        <authorList>
            <person name="Liu C."/>
            <person name="Sun Q."/>
        </authorList>
    </citation>
    <scope>NUCLEOTIDE SEQUENCE [LARGE SCALE GENOMIC DNA]</scope>
    <source>
        <strain evidence="4 5">NSJ-18</strain>
    </source>
</reference>
<feature type="domain" description="Helicase ATP-binding" evidence="2">
    <location>
        <begin position="14"/>
        <end position="167"/>
    </location>
</feature>
<dbReference type="InterPro" id="IPR001650">
    <property type="entry name" value="Helicase_C-like"/>
</dbReference>